<dbReference type="InterPro" id="IPR050678">
    <property type="entry name" value="DNA_Partitioning_ATPase"/>
</dbReference>
<dbReference type="PANTHER" id="PTHR13696">
    <property type="entry name" value="P-LOOP CONTAINING NUCLEOSIDE TRIPHOSPHATE HYDROLASE"/>
    <property type="match status" value="1"/>
</dbReference>
<protein>
    <submittedName>
        <fullName evidence="2">Cobyrinic acid a,c-diamide synthase</fullName>
    </submittedName>
</protein>
<gene>
    <name evidence="2" type="ORF">CWS72_04695</name>
</gene>
<dbReference type="AlphaFoldDB" id="A0A2N3PZW2"/>
<dbReference type="Proteomes" id="UP000233293">
    <property type="component" value="Unassembled WGS sequence"/>
</dbReference>
<dbReference type="NCBIfam" id="NF041546">
    <property type="entry name" value="ParA_partition"/>
    <property type="match status" value="1"/>
</dbReference>
<sequence length="218" mass="23179">MTAKTVAIAQQKGGAGKTTIAVQLGVAWALAGYRVAMLDVDPQGSMSAWHGLRKTAGTVPALFVGDIPGWKLSTEIDRLKNDYDVLLLDTPPHAETDARVAVRAASLILVPLQPSPVDLWATKPTLELAKREKGAALLLLNRAPARGKLLDHVRARISEEGLPLARTVLGNRSAFAASMMEGKGVVETHPKSAAATEIQELAEEIGAILTLTRRQAAE</sequence>
<dbReference type="InterPro" id="IPR002586">
    <property type="entry name" value="CobQ/CobB/MinD/ParA_Nub-bd_dom"/>
</dbReference>
<dbReference type="PANTHER" id="PTHR13696:SF96">
    <property type="entry name" value="COBQ_COBB_MIND_PARA NUCLEOTIDE BINDING DOMAIN-CONTAINING PROTEIN"/>
    <property type="match status" value="1"/>
</dbReference>
<keyword evidence="3" id="KW-1185">Reference proteome</keyword>
<dbReference type="InterPro" id="IPR027417">
    <property type="entry name" value="P-loop_NTPase"/>
</dbReference>
<accession>A0A2N3PZW2</accession>
<reference evidence="3" key="1">
    <citation type="submission" date="2017-12" db="EMBL/GenBank/DDBJ databases">
        <title>Draft genome sequence of Telmatospirillum siberiense 26-4b1T, an acidotolerant peatland alphaproteobacterium potentially involved in sulfur cycling.</title>
        <authorList>
            <person name="Hausmann B."/>
            <person name="Pjevac P."/>
            <person name="Schreck K."/>
            <person name="Herbold C.W."/>
            <person name="Daims H."/>
            <person name="Wagner M."/>
            <person name="Pester M."/>
            <person name="Loy A."/>
        </authorList>
    </citation>
    <scope>NUCLEOTIDE SEQUENCE [LARGE SCALE GENOMIC DNA]</scope>
    <source>
        <strain evidence="3">26-4b1</strain>
    </source>
</reference>
<feature type="domain" description="CobQ/CobB/MinD/ParA nucleotide binding" evidence="1">
    <location>
        <begin position="6"/>
        <end position="121"/>
    </location>
</feature>
<evidence type="ECO:0000313" key="2">
    <source>
        <dbReference type="EMBL" id="PKU25944.1"/>
    </source>
</evidence>
<evidence type="ECO:0000313" key="3">
    <source>
        <dbReference type="Proteomes" id="UP000233293"/>
    </source>
</evidence>
<dbReference type="SUPFAM" id="SSF52540">
    <property type="entry name" value="P-loop containing nucleoside triphosphate hydrolases"/>
    <property type="match status" value="1"/>
</dbReference>
<comment type="caution">
    <text evidence="2">The sequence shown here is derived from an EMBL/GenBank/DDBJ whole genome shotgun (WGS) entry which is preliminary data.</text>
</comment>
<dbReference type="Gene3D" id="3.40.50.300">
    <property type="entry name" value="P-loop containing nucleotide triphosphate hydrolases"/>
    <property type="match status" value="1"/>
</dbReference>
<proteinExistence type="predicted"/>
<dbReference type="Pfam" id="PF01656">
    <property type="entry name" value="CbiA"/>
    <property type="match status" value="1"/>
</dbReference>
<dbReference type="InterPro" id="IPR048089">
    <property type="entry name" value="McdA"/>
</dbReference>
<dbReference type="OrthoDB" id="9804460at2"/>
<dbReference type="CDD" id="cd02042">
    <property type="entry name" value="ParAB_family"/>
    <property type="match status" value="1"/>
</dbReference>
<name>A0A2N3PZW2_9PROT</name>
<dbReference type="EMBL" id="PIUM01000003">
    <property type="protein sequence ID" value="PKU25944.1"/>
    <property type="molecule type" value="Genomic_DNA"/>
</dbReference>
<evidence type="ECO:0000259" key="1">
    <source>
        <dbReference type="Pfam" id="PF01656"/>
    </source>
</evidence>
<dbReference type="PIRSF" id="PIRSF009320">
    <property type="entry name" value="Nuc_binding_HP_1000"/>
    <property type="match status" value="1"/>
</dbReference>
<organism evidence="2 3">
    <name type="scientific">Telmatospirillum siberiense</name>
    <dbReference type="NCBI Taxonomy" id="382514"/>
    <lineage>
        <taxon>Bacteria</taxon>
        <taxon>Pseudomonadati</taxon>
        <taxon>Pseudomonadota</taxon>
        <taxon>Alphaproteobacteria</taxon>
        <taxon>Rhodospirillales</taxon>
        <taxon>Rhodospirillaceae</taxon>
        <taxon>Telmatospirillum</taxon>
    </lineage>
</organism>